<feature type="domain" description="S1 motif" evidence="2">
    <location>
        <begin position="69"/>
        <end position="131"/>
    </location>
</feature>
<dbReference type="InterPro" id="IPR012340">
    <property type="entry name" value="NA-bd_OB-fold"/>
</dbReference>
<dbReference type="Gene3D" id="2.40.50.140">
    <property type="entry name" value="Nucleic acid-binding proteins"/>
    <property type="match status" value="3"/>
</dbReference>
<accession>A0AAQ3LAR2</accession>
<gene>
    <name evidence="3" type="ORF">RZN69_03955</name>
</gene>
<comment type="similarity">
    <text evidence="1">Belongs to the CvfB family.</text>
</comment>
<evidence type="ECO:0000259" key="2">
    <source>
        <dbReference type="SMART" id="SM00316"/>
    </source>
</evidence>
<dbReference type="PANTHER" id="PTHR37296">
    <property type="entry name" value="CONSERVED VIRULENCE FACTOR B"/>
    <property type="match status" value="1"/>
</dbReference>
<dbReference type="KEGG" id="puo:RZN69_03955"/>
<dbReference type="InterPro" id="IPR014464">
    <property type="entry name" value="CvfB_fam"/>
</dbReference>
<dbReference type="InterPro" id="IPR036388">
    <property type="entry name" value="WH-like_DNA-bd_sf"/>
</dbReference>
<dbReference type="SUPFAM" id="SSF50249">
    <property type="entry name" value="Nucleic acid-binding proteins"/>
    <property type="match status" value="1"/>
</dbReference>
<name>A0AAQ3LAR2_9BACT</name>
<dbReference type="InterPro" id="IPR039566">
    <property type="entry name" value="CvfB_S1_st"/>
</dbReference>
<evidence type="ECO:0000313" key="4">
    <source>
        <dbReference type="Proteomes" id="UP001304300"/>
    </source>
</evidence>
<dbReference type="SMART" id="SM00316">
    <property type="entry name" value="S1"/>
    <property type="match status" value="2"/>
</dbReference>
<dbReference type="Pfam" id="PF13509">
    <property type="entry name" value="S1_2"/>
    <property type="match status" value="1"/>
</dbReference>
<reference evidence="3 4" key="1">
    <citation type="submission" date="2023-10" db="EMBL/GenBank/DDBJ databases">
        <title>Rubellicoccus peritrichatus gen. nov., sp. nov., isolated from an algae of coral reef tank.</title>
        <authorList>
            <person name="Luo J."/>
        </authorList>
    </citation>
    <scope>NUCLEOTIDE SEQUENCE [LARGE SCALE GENOMIC DNA]</scope>
    <source>
        <strain evidence="3 4">CR14</strain>
    </source>
</reference>
<evidence type="ECO:0000313" key="3">
    <source>
        <dbReference type="EMBL" id="WOO42231.1"/>
    </source>
</evidence>
<sequence length="280" mass="31043">MVAVGEWNRLVVMKIFDRGIYVDGDWLGDILLPRKEVPEGCKLYDELNVFLYFDSEDRIIATMQTPKAVAGEVTVLEVVSVGNYGAFLDWGLAKDILVPFREQRSPMKVGEKQVVVVFYDERSGRLVASSKLNKFLQHDPIQAREGDAVDLIICHETDIGRNAVINGTHWGLIHKGDIFEKLTLGDKVTGYIKKIREDGKVDLSLKKLGYGKVSGLAGEILDALDASNGFIPLNDKSSPEAISQKFGASKKAYKMAIGKLYKQELIKIEPDGIRLVGVDS</sequence>
<keyword evidence="4" id="KW-1185">Reference proteome</keyword>
<dbReference type="InterPro" id="IPR003029">
    <property type="entry name" value="S1_domain"/>
</dbReference>
<dbReference type="Pfam" id="PF17783">
    <property type="entry name" value="WHD_CvfB"/>
    <property type="match status" value="1"/>
</dbReference>
<evidence type="ECO:0000256" key="1">
    <source>
        <dbReference type="PIRNR" id="PIRNR012524"/>
    </source>
</evidence>
<feature type="domain" description="S1 motif" evidence="2">
    <location>
        <begin position="144"/>
        <end position="206"/>
    </location>
</feature>
<organism evidence="3 4">
    <name type="scientific">Rubellicoccus peritrichatus</name>
    <dbReference type="NCBI Taxonomy" id="3080537"/>
    <lineage>
        <taxon>Bacteria</taxon>
        <taxon>Pseudomonadati</taxon>
        <taxon>Verrucomicrobiota</taxon>
        <taxon>Opitutia</taxon>
        <taxon>Puniceicoccales</taxon>
        <taxon>Cerasicoccaceae</taxon>
        <taxon>Rubellicoccus</taxon>
    </lineage>
</organism>
<dbReference type="PANTHER" id="PTHR37296:SF1">
    <property type="entry name" value="CONSERVED VIRULENCE FACTOR B"/>
    <property type="match status" value="1"/>
</dbReference>
<dbReference type="RefSeq" id="WP_317834732.1">
    <property type="nucleotide sequence ID" value="NZ_CP136920.1"/>
</dbReference>
<dbReference type="Proteomes" id="UP001304300">
    <property type="component" value="Chromosome"/>
</dbReference>
<dbReference type="EMBL" id="CP136920">
    <property type="protein sequence ID" value="WOO42231.1"/>
    <property type="molecule type" value="Genomic_DNA"/>
</dbReference>
<dbReference type="Gene3D" id="1.10.10.10">
    <property type="entry name" value="Winged helix-like DNA-binding domain superfamily/Winged helix DNA-binding domain"/>
    <property type="match status" value="1"/>
</dbReference>
<dbReference type="InterPro" id="IPR040764">
    <property type="entry name" value="CvfB_WH"/>
</dbReference>
<dbReference type="GO" id="GO:0003676">
    <property type="term" value="F:nucleic acid binding"/>
    <property type="evidence" value="ECO:0007669"/>
    <property type="project" value="InterPro"/>
</dbReference>
<dbReference type="PIRSF" id="PIRSF012524">
    <property type="entry name" value="YitL_S1"/>
    <property type="match status" value="1"/>
</dbReference>
<dbReference type="AlphaFoldDB" id="A0AAQ3LAR2"/>
<protein>
    <submittedName>
        <fullName evidence="3">S1-like domain-containing RNA-binding protein</fullName>
    </submittedName>
</protein>
<proteinExistence type="inferred from homology"/>